<evidence type="ECO:0000313" key="7">
    <source>
        <dbReference type="EMBL" id="SJZ50352.1"/>
    </source>
</evidence>
<gene>
    <name evidence="7" type="ORF">SAMN02745973_00867</name>
</gene>
<dbReference type="InterPro" id="IPR005899">
    <property type="entry name" value="Na_pump_deCOase"/>
</dbReference>
<evidence type="ECO:0000313" key="8">
    <source>
        <dbReference type="Proteomes" id="UP000196365"/>
    </source>
</evidence>
<dbReference type="RefSeq" id="WP_087678309.1">
    <property type="nucleotide sequence ID" value="NZ_FUWV01000003.1"/>
</dbReference>
<keyword evidence="3 6" id="KW-0812">Transmembrane</keyword>
<feature type="transmembrane region" description="Helical" evidence="6">
    <location>
        <begin position="13"/>
        <end position="41"/>
    </location>
</feature>
<accession>A0A1T4L6K7</accession>
<evidence type="ECO:0000256" key="1">
    <source>
        <dbReference type="ARBA" id="ARBA00004236"/>
    </source>
</evidence>
<name>A0A1T4L6K7_9FIRM</name>
<evidence type="ECO:0000256" key="3">
    <source>
        <dbReference type="ARBA" id="ARBA00022692"/>
    </source>
</evidence>
<comment type="subcellular location">
    <subcellularLocation>
        <location evidence="1">Cell membrane</location>
    </subcellularLocation>
</comment>
<keyword evidence="4 6" id="KW-1133">Transmembrane helix</keyword>
<evidence type="ECO:0000256" key="4">
    <source>
        <dbReference type="ARBA" id="ARBA00022989"/>
    </source>
</evidence>
<keyword evidence="8" id="KW-1185">Reference proteome</keyword>
<organism evidence="7 8">
    <name type="scientific">Garciella nitratireducens DSM 15102</name>
    <dbReference type="NCBI Taxonomy" id="1121911"/>
    <lineage>
        <taxon>Bacteria</taxon>
        <taxon>Bacillati</taxon>
        <taxon>Bacillota</taxon>
        <taxon>Clostridia</taxon>
        <taxon>Eubacteriales</taxon>
        <taxon>Eubacteriaceae</taxon>
        <taxon>Garciella</taxon>
    </lineage>
</organism>
<keyword evidence="2" id="KW-1003">Cell membrane</keyword>
<dbReference type="EMBL" id="FUWV01000003">
    <property type="protein sequence ID" value="SJZ50352.1"/>
    <property type="molecule type" value="Genomic_DNA"/>
</dbReference>
<dbReference type="Proteomes" id="UP000196365">
    <property type="component" value="Unassembled WGS sequence"/>
</dbReference>
<evidence type="ECO:0000256" key="6">
    <source>
        <dbReference type="SAM" id="Phobius"/>
    </source>
</evidence>
<protein>
    <submittedName>
        <fullName evidence="7">Oxaloacetate decarboxylase, gamma chain</fullName>
    </submittedName>
</protein>
<dbReference type="GO" id="GO:0036376">
    <property type="term" value="P:sodium ion export across plasma membrane"/>
    <property type="evidence" value="ECO:0007669"/>
    <property type="project" value="InterPro"/>
</dbReference>
<dbReference type="GO" id="GO:0015081">
    <property type="term" value="F:sodium ion transmembrane transporter activity"/>
    <property type="evidence" value="ECO:0007669"/>
    <property type="project" value="InterPro"/>
</dbReference>
<sequence length="140" mass="15172">MLLTEGMSIGEKLISALGITLLGMGIVFIVLIIVSFVLNLLHIVAGEKKKLTVDNVSVNVKSKSISENNIQKKRELGEMVTPTIFKKIDNKELIAVIAAAVSAASETTENKIVIRSIKPVAQNYSAWAAAGRQEQLLTRL</sequence>
<dbReference type="GO" id="GO:0005886">
    <property type="term" value="C:plasma membrane"/>
    <property type="evidence" value="ECO:0007669"/>
    <property type="project" value="UniProtKB-SubCell"/>
</dbReference>
<dbReference type="Pfam" id="PF04277">
    <property type="entry name" value="OAD_gamma"/>
    <property type="match status" value="1"/>
</dbReference>
<dbReference type="AlphaFoldDB" id="A0A1T4L6K7"/>
<evidence type="ECO:0000256" key="5">
    <source>
        <dbReference type="ARBA" id="ARBA00023136"/>
    </source>
</evidence>
<evidence type="ECO:0000256" key="2">
    <source>
        <dbReference type="ARBA" id="ARBA00022475"/>
    </source>
</evidence>
<dbReference type="OrthoDB" id="1954652at2"/>
<reference evidence="7 8" key="1">
    <citation type="submission" date="2017-02" db="EMBL/GenBank/DDBJ databases">
        <authorList>
            <person name="Peterson S.W."/>
        </authorList>
    </citation>
    <scope>NUCLEOTIDE SEQUENCE [LARGE SCALE GENOMIC DNA]</scope>
    <source>
        <strain evidence="7 8">DSM 15102</strain>
    </source>
</reference>
<keyword evidence="5 6" id="KW-0472">Membrane</keyword>
<proteinExistence type="predicted"/>